<proteinExistence type="predicted"/>
<protein>
    <submittedName>
        <fullName evidence="1">Uncharacterized protein</fullName>
    </submittedName>
</protein>
<keyword evidence="2" id="KW-1185">Reference proteome</keyword>
<evidence type="ECO:0000313" key="1">
    <source>
        <dbReference type="EMBL" id="OLN97515.1"/>
    </source>
</evidence>
<dbReference type="AlphaFoldDB" id="A0A1Q8S7V2"/>
<comment type="caution">
    <text evidence="1">The sequence shown here is derived from an EMBL/GenBank/DDBJ whole genome shotgun (WGS) entry which is preliminary data.</text>
</comment>
<gene>
    <name evidence="1" type="ORF">CCHL11_01102</name>
</gene>
<accession>A0A1Q8S7V2</accession>
<dbReference type="Proteomes" id="UP000186583">
    <property type="component" value="Unassembled WGS sequence"/>
</dbReference>
<dbReference type="EMBL" id="MPGH01000008">
    <property type="protein sequence ID" value="OLN97515.1"/>
    <property type="molecule type" value="Genomic_DNA"/>
</dbReference>
<reference evidence="1 2" key="1">
    <citation type="submission" date="2016-11" db="EMBL/GenBank/DDBJ databases">
        <title>Draft Genome Assembly of Colletotrichum chlorophyti a pathogen of herbaceous plants.</title>
        <authorList>
            <person name="Gan P."/>
            <person name="Narusaka M."/>
            <person name="Tsushima A."/>
            <person name="Narusaka Y."/>
            <person name="Takano Y."/>
            <person name="Shirasu K."/>
        </authorList>
    </citation>
    <scope>NUCLEOTIDE SEQUENCE [LARGE SCALE GENOMIC DNA]</scope>
    <source>
        <strain evidence="1 2">NTL11</strain>
    </source>
</reference>
<name>A0A1Q8S7V2_9PEZI</name>
<organism evidence="1 2">
    <name type="scientific">Colletotrichum chlorophyti</name>
    <dbReference type="NCBI Taxonomy" id="708187"/>
    <lineage>
        <taxon>Eukaryota</taxon>
        <taxon>Fungi</taxon>
        <taxon>Dikarya</taxon>
        <taxon>Ascomycota</taxon>
        <taxon>Pezizomycotina</taxon>
        <taxon>Sordariomycetes</taxon>
        <taxon>Hypocreomycetidae</taxon>
        <taxon>Glomerellales</taxon>
        <taxon>Glomerellaceae</taxon>
        <taxon>Colletotrichum</taxon>
    </lineage>
</organism>
<sequence>MTSLLRTMTGAQNPVVDYRSLKALSNSSRVDAVKTINDLSRRLSSRSFSSSLTSGPSNKSRHRYMTTSPLDVIGAAPPSTSPILHSGLAHSMAAIIHFTTRKNLHLPYPRHEVTDANNTITNASALSPVVATV</sequence>
<dbReference type="OrthoDB" id="5226911at2759"/>
<dbReference type="STRING" id="708187.A0A1Q8S7V2"/>
<evidence type="ECO:0000313" key="2">
    <source>
        <dbReference type="Proteomes" id="UP000186583"/>
    </source>
</evidence>